<keyword evidence="1" id="KW-0479">Metal-binding</keyword>
<feature type="region of interest" description="Disordered" evidence="2">
    <location>
        <begin position="1"/>
        <end position="75"/>
    </location>
</feature>
<name>A0A4P9WUB4_9FUNG</name>
<proteinExistence type="predicted"/>
<evidence type="ECO:0000256" key="1">
    <source>
        <dbReference type="PROSITE-ProRule" id="PRU00047"/>
    </source>
</evidence>
<evidence type="ECO:0000313" key="4">
    <source>
        <dbReference type="EMBL" id="RKO96941.1"/>
    </source>
</evidence>
<dbReference type="AlphaFoldDB" id="A0A4P9WUB4"/>
<feature type="compositionally biased region" description="Polar residues" evidence="2">
    <location>
        <begin position="45"/>
        <end position="71"/>
    </location>
</feature>
<evidence type="ECO:0000259" key="3">
    <source>
        <dbReference type="PROSITE" id="PS50158"/>
    </source>
</evidence>
<keyword evidence="1" id="KW-0862">Zinc</keyword>
<sequence>MSHTPRGEYARVASRSSERLATRVSMSETTSAAGPTPAASSIATNPNQPQLNASSHSNPTTRTNGPDTAYNSPFVPAPPIAAPVPVFTGRDAQQNATGWLKTYSSVATISGWGDWHKLNGVYAYLRDEALEWASEEVTVGTWGQFEELFKTRYAVVKGPHDGLSRLRALRFKMDGNYNEFRNQFMTALYRAGIKEDVACIGMLYEALPPALHRALIRAEPPTLSEALRVVELEQRAINAFPRGDSKAPLPAKPARVNGGRENSPSAVPKEVTPAKPVSTPASSKREVICHRCNRPGHYKFNCPQAASEELEVWAQQLDPSERGEPT</sequence>
<dbReference type="SUPFAM" id="SSF57756">
    <property type="entry name" value="Retrovirus zinc finger-like domains"/>
    <property type="match status" value="1"/>
</dbReference>
<dbReference type="EMBL" id="ML009511">
    <property type="protein sequence ID" value="RKO96941.1"/>
    <property type="molecule type" value="Genomic_DNA"/>
</dbReference>
<feature type="domain" description="CCHC-type" evidence="3">
    <location>
        <begin position="289"/>
        <end position="304"/>
    </location>
</feature>
<evidence type="ECO:0000256" key="2">
    <source>
        <dbReference type="SAM" id="MobiDB-lite"/>
    </source>
</evidence>
<dbReference type="Proteomes" id="UP000268535">
    <property type="component" value="Unassembled WGS sequence"/>
</dbReference>
<gene>
    <name evidence="4" type="ORF">CAUPRSCDRAFT_11366</name>
</gene>
<dbReference type="PROSITE" id="PS50158">
    <property type="entry name" value="ZF_CCHC"/>
    <property type="match status" value="1"/>
</dbReference>
<organism evidence="4 5">
    <name type="scientific">Caulochytrium protostelioides</name>
    <dbReference type="NCBI Taxonomy" id="1555241"/>
    <lineage>
        <taxon>Eukaryota</taxon>
        <taxon>Fungi</taxon>
        <taxon>Fungi incertae sedis</taxon>
        <taxon>Chytridiomycota</taxon>
        <taxon>Chytridiomycota incertae sedis</taxon>
        <taxon>Chytridiomycetes</taxon>
        <taxon>Caulochytriales</taxon>
        <taxon>Caulochytriaceae</taxon>
        <taxon>Caulochytrium</taxon>
    </lineage>
</organism>
<dbReference type="Gene3D" id="4.10.60.10">
    <property type="entry name" value="Zinc finger, CCHC-type"/>
    <property type="match status" value="1"/>
</dbReference>
<dbReference type="InterPro" id="IPR001878">
    <property type="entry name" value="Znf_CCHC"/>
</dbReference>
<dbReference type="GO" id="GO:0008270">
    <property type="term" value="F:zinc ion binding"/>
    <property type="evidence" value="ECO:0007669"/>
    <property type="project" value="UniProtKB-KW"/>
</dbReference>
<protein>
    <recommendedName>
        <fullName evidence="3">CCHC-type domain-containing protein</fullName>
    </recommendedName>
</protein>
<dbReference type="GO" id="GO:0003676">
    <property type="term" value="F:nucleic acid binding"/>
    <property type="evidence" value="ECO:0007669"/>
    <property type="project" value="InterPro"/>
</dbReference>
<feature type="region of interest" description="Disordered" evidence="2">
    <location>
        <begin position="241"/>
        <end position="285"/>
    </location>
</feature>
<accession>A0A4P9WUB4</accession>
<evidence type="ECO:0000313" key="5">
    <source>
        <dbReference type="Proteomes" id="UP000268535"/>
    </source>
</evidence>
<dbReference type="InterPro" id="IPR036875">
    <property type="entry name" value="Znf_CCHC_sf"/>
</dbReference>
<reference evidence="5" key="1">
    <citation type="journal article" date="2018" name="Nat. Microbiol.">
        <title>Leveraging single-cell genomics to expand the fungal tree of life.</title>
        <authorList>
            <person name="Ahrendt S.R."/>
            <person name="Quandt C.A."/>
            <person name="Ciobanu D."/>
            <person name="Clum A."/>
            <person name="Salamov A."/>
            <person name="Andreopoulos B."/>
            <person name="Cheng J.F."/>
            <person name="Woyke T."/>
            <person name="Pelin A."/>
            <person name="Henrissat B."/>
            <person name="Reynolds N.K."/>
            <person name="Benny G.L."/>
            <person name="Smith M.E."/>
            <person name="James T.Y."/>
            <person name="Grigoriev I.V."/>
        </authorList>
    </citation>
    <scope>NUCLEOTIDE SEQUENCE [LARGE SCALE GENOMIC DNA]</scope>
    <source>
        <strain evidence="5">ATCC 52028</strain>
    </source>
</reference>
<feature type="compositionally biased region" description="Low complexity" evidence="2">
    <location>
        <begin position="27"/>
        <end position="44"/>
    </location>
</feature>
<keyword evidence="1" id="KW-0863">Zinc-finger</keyword>